<dbReference type="AlphaFoldDB" id="A0A250WTK9"/>
<keyword evidence="2" id="KW-0479">Metal-binding</keyword>
<dbReference type="STRING" id="1157962.A0A250WTK9"/>
<evidence type="ECO:0000313" key="8">
    <source>
        <dbReference type="EMBL" id="GAX74151.1"/>
    </source>
</evidence>
<feature type="compositionally biased region" description="Pro residues" evidence="6">
    <location>
        <begin position="123"/>
        <end position="135"/>
    </location>
</feature>
<feature type="compositionally biased region" description="Basic and acidic residues" evidence="6">
    <location>
        <begin position="378"/>
        <end position="394"/>
    </location>
</feature>
<dbReference type="SMART" id="SM00105">
    <property type="entry name" value="ArfGap"/>
    <property type="match status" value="1"/>
</dbReference>
<feature type="region of interest" description="Disordered" evidence="6">
    <location>
        <begin position="212"/>
        <end position="241"/>
    </location>
</feature>
<feature type="compositionally biased region" description="Low complexity" evidence="6">
    <location>
        <begin position="413"/>
        <end position="430"/>
    </location>
</feature>
<evidence type="ECO:0000259" key="7">
    <source>
        <dbReference type="PROSITE" id="PS50115"/>
    </source>
</evidence>
<dbReference type="PANTHER" id="PTHR47021:SF4">
    <property type="entry name" value="ADP-RIBOSYLATION FACTOR GTPASE-ACTIVATING PROTEIN AGD6-RELATED"/>
    <property type="match status" value="1"/>
</dbReference>
<dbReference type="InterPro" id="IPR044519">
    <property type="entry name" value="ARF_GAP_AGD6/7"/>
</dbReference>
<feature type="compositionally biased region" description="Low complexity" evidence="6">
    <location>
        <begin position="136"/>
        <end position="163"/>
    </location>
</feature>
<dbReference type="InterPro" id="IPR001164">
    <property type="entry name" value="ArfGAP_dom"/>
</dbReference>
<evidence type="ECO:0000256" key="5">
    <source>
        <dbReference type="PROSITE-ProRule" id="PRU00288"/>
    </source>
</evidence>
<accession>A0A250WTK9</accession>
<dbReference type="Pfam" id="PF01412">
    <property type="entry name" value="ArfGap"/>
    <property type="match status" value="1"/>
</dbReference>
<dbReference type="Proteomes" id="UP000232323">
    <property type="component" value="Unassembled WGS sequence"/>
</dbReference>
<evidence type="ECO:0000256" key="2">
    <source>
        <dbReference type="ARBA" id="ARBA00022723"/>
    </source>
</evidence>
<comment type="caution">
    <text evidence="8">The sequence shown here is derived from an EMBL/GenBank/DDBJ whole genome shotgun (WGS) entry which is preliminary data.</text>
</comment>
<dbReference type="OrthoDB" id="983479at2759"/>
<reference evidence="8 9" key="1">
    <citation type="submission" date="2017-08" db="EMBL/GenBank/DDBJ databases">
        <title>Acidophilic green algal genome provides insights into adaptation to an acidic environment.</title>
        <authorList>
            <person name="Hirooka S."/>
            <person name="Hirose Y."/>
            <person name="Kanesaki Y."/>
            <person name="Higuchi S."/>
            <person name="Fujiwara T."/>
            <person name="Onuma R."/>
            <person name="Era A."/>
            <person name="Ohbayashi R."/>
            <person name="Uzuka A."/>
            <person name="Nozaki H."/>
            <person name="Yoshikawa H."/>
            <person name="Miyagishima S.Y."/>
        </authorList>
    </citation>
    <scope>NUCLEOTIDE SEQUENCE [LARGE SCALE GENOMIC DNA]</scope>
    <source>
        <strain evidence="8 9">NIES-2499</strain>
    </source>
</reference>
<protein>
    <recommendedName>
        <fullName evidence="7">Arf-GAP domain-containing protein</fullName>
    </recommendedName>
</protein>
<dbReference type="EMBL" id="BEGY01000006">
    <property type="protein sequence ID" value="GAX74151.1"/>
    <property type="molecule type" value="Genomic_DNA"/>
</dbReference>
<proteinExistence type="predicted"/>
<feature type="region of interest" description="Disordered" evidence="6">
    <location>
        <begin position="342"/>
        <end position="504"/>
    </location>
</feature>
<keyword evidence="9" id="KW-1185">Reference proteome</keyword>
<dbReference type="FunFam" id="1.10.220.150:FF:000014">
    <property type="entry name" value="ADP-ribosylation factor GTPase-activating protein"/>
    <property type="match status" value="1"/>
</dbReference>
<dbReference type="Gene3D" id="1.10.220.150">
    <property type="entry name" value="Arf GTPase activating protein"/>
    <property type="match status" value="1"/>
</dbReference>
<keyword evidence="3 5" id="KW-0863">Zinc-finger</keyword>
<dbReference type="SUPFAM" id="SSF57863">
    <property type="entry name" value="ArfGap/RecO-like zinc finger"/>
    <property type="match status" value="1"/>
</dbReference>
<dbReference type="PROSITE" id="PS50115">
    <property type="entry name" value="ARFGAP"/>
    <property type="match status" value="1"/>
</dbReference>
<organism evidence="8 9">
    <name type="scientific">Chlamydomonas eustigma</name>
    <dbReference type="NCBI Taxonomy" id="1157962"/>
    <lineage>
        <taxon>Eukaryota</taxon>
        <taxon>Viridiplantae</taxon>
        <taxon>Chlorophyta</taxon>
        <taxon>core chlorophytes</taxon>
        <taxon>Chlorophyceae</taxon>
        <taxon>CS clade</taxon>
        <taxon>Chlamydomonadales</taxon>
        <taxon>Chlamydomonadaceae</taxon>
        <taxon>Chlamydomonas</taxon>
    </lineage>
</organism>
<evidence type="ECO:0000256" key="4">
    <source>
        <dbReference type="ARBA" id="ARBA00022833"/>
    </source>
</evidence>
<dbReference type="PRINTS" id="PR00405">
    <property type="entry name" value="REVINTRACTNG"/>
</dbReference>
<evidence type="ECO:0000256" key="1">
    <source>
        <dbReference type="ARBA" id="ARBA00022468"/>
    </source>
</evidence>
<dbReference type="InterPro" id="IPR037278">
    <property type="entry name" value="ARFGAP/RecO"/>
</dbReference>
<feature type="region of interest" description="Disordered" evidence="6">
    <location>
        <begin position="119"/>
        <end position="187"/>
    </location>
</feature>
<evidence type="ECO:0000313" key="9">
    <source>
        <dbReference type="Proteomes" id="UP000232323"/>
    </source>
</evidence>
<feature type="compositionally biased region" description="Polar residues" evidence="6">
    <location>
        <begin position="174"/>
        <end position="187"/>
    </location>
</feature>
<feature type="domain" description="Arf-GAP" evidence="7">
    <location>
        <begin position="4"/>
        <end position="123"/>
    </location>
</feature>
<dbReference type="GO" id="GO:0005096">
    <property type="term" value="F:GTPase activator activity"/>
    <property type="evidence" value="ECO:0007669"/>
    <property type="project" value="UniProtKB-KW"/>
</dbReference>
<feature type="compositionally biased region" description="Low complexity" evidence="6">
    <location>
        <begin position="342"/>
        <end position="358"/>
    </location>
</feature>
<evidence type="ECO:0000256" key="6">
    <source>
        <dbReference type="SAM" id="MobiDB-lite"/>
    </source>
</evidence>
<dbReference type="InterPro" id="IPR038508">
    <property type="entry name" value="ArfGAP_dom_sf"/>
</dbReference>
<dbReference type="GO" id="GO:0008270">
    <property type="term" value="F:zinc ion binding"/>
    <property type="evidence" value="ECO:0007669"/>
    <property type="project" value="UniProtKB-KW"/>
</dbReference>
<evidence type="ECO:0000256" key="3">
    <source>
        <dbReference type="ARBA" id="ARBA00022771"/>
    </source>
</evidence>
<gene>
    <name evidence="8" type="ORF">CEUSTIGMA_g1600.t1</name>
</gene>
<keyword evidence="1" id="KW-0343">GTPase activation</keyword>
<keyword evidence="4" id="KW-0862">Zinc</keyword>
<sequence length="504" mass="53406">MASPEALKILRDLQSSPDNRVCVDCDTKNPQWASVSFGIFMCLECSGRHRGLGVHISFVRSVTMDGWSADQLKKMQLGGNGRLNGFLKQYGVDKNMDIKDKYNSKAAEIFRDMLRAEVEGRPFTPPPPSSVPPPQKSGIASSGVSSKSSPAATRAGSRTASAAKNLDEWGNWDGDNSQESNGSNGFNAKSEYTRAQYETSAANKESFFARKQQENASRPDNLPPSQGGKYVGFGSNPAPKPQAAAGVDDVTTMLSKGLFSLSTAAVSTVRTGTATISKTLQDKQVAEVMSANAKVLQEKAAVAAQTGWTGLMSIYSTVASGVESAAKANGYNIDLGAKAAKSAVSTSSNRSNSQQYYRSIDRDRGYGEEEEMEGVGQEGRHEDGWGGASKEKARMGGGWEDEDDGWEDHSRGASTATAAPRSTAVAAAPSGVGARRKEADGDFIGFDDGGDDDGWSPEKKVTPQKQALTKQGGKTPPSGARQAAQSGADHQSADPAEEDAWGKW</sequence>
<name>A0A250WTK9_9CHLO</name>
<feature type="compositionally biased region" description="Acidic residues" evidence="6">
    <location>
        <begin position="495"/>
        <end position="504"/>
    </location>
</feature>
<dbReference type="PANTHER" id="PTHR47021">
    <property type="entry name" value="ADP-RIBOSYLATION FACTOR GTPASE-ACTIVATING PROTEIN AGD6-RELATED"/>
    <property type="match status" value="1"/>
</dbReference>
<dbReference type="GO" id="GO:0016192">
    <property type="term" value="P:vesicle-mediated transport"/>
    <property type="evidence" value="ECO:0007669"/>
    <property type="project" value="InterPro"/>
</dbReference>
<dbReference type="CDD" id="cd08830">
    <property type="entry name" value="ArfGap_ArfGap1"/>
    <property type="match status" value="1"/>
</dbReference>